<comment type="subcellular location">
    <subcellularLocation>
        <location evidence="1">Cytoplasm</location>
    </subcellularLocation>
</comment>
<organism evidence="10 11">
    <name type="scientific">Dictyobacter kobayashii</name>
    <dbReference type="NCBI Taxonomy" id="2014872"/>
    <lineage>
        <taxon>Bacteria</taxon>
        <taxon>Bacillati</taxon>
        <taxon>Chloroflexota</taxon>
        <taxon>Ktedonobacteria</taxon>
        <taxon>Ktedonobacterales</taxon>
        <taxon>Dictyobacteraceae</taxon>
        <taxon>Dictyobacter</taxon>
    </lineage>
</organism>
<dbReference type="GO" id="GO:0032259">
    <property type="term" value="P:methylation"/>
    <property type="evidence" value="ECO:0007669"/>
    <property type="project" value="UniProtKB-KW"/>
</dbReference>
<gene>
    <name evidence="10" type="ORF">KDK_42280</name>
</gene>
<dbReference type="InterPro" id="IPR029063">
    <property type="entry name" value="SAM-dependent_MTases_sf"/>
</dbReference>
<evidence type="ECO:0000313" key="10">
    <source>
        <dbReference type="EMBL" id="GCE20428.1"/>
    </source>
</evidence>
<evidence type="ECO:0000256" key="5">
    <source>
        <dbReference type="ARBA" id="ARBA00022490"/>
    </source>
</evidence>
<evidence type="ECO:0000256" key="1">
    <source>
        <dbReference type="ARBA" id="ARBA00004496"/>
    </source>
</evidence>
<evidence type="ECO:0000256" key="9">
    <source>
        <dbReference type="NCBIfam" id="TIGR00080"/>
    </source>
</evidence>
<evidence type="ECO:0000313" key="11">
    <source>
        <dbReference type="Proteomes" id="UP000287188"/>
    </source>
</evidence>
<dbReference type="PROSITE" id="PS01279">
    <property type="entry name" value="PCMT"/>
    <property type="match status" value="1"/>
</dbReference>
<dbReference type="EC" id="2.1.1.77" evidence="3 9"/>
<evidence type="ECO:0000256" key="4">
    <source>
        <dbReference type="ARBA" id="ARBA00013346"/>
    </source>
</evidence>
<dbReference type="GO" id="GO:0005737">
    <property type="term" value="C:cytoplasm"/>
    <property type="evidence" value="ECO:0007669"/>
    <property type="project" value="UniProtKB-SubCell"/>
</dbReference>
<dbReference type="PANTHER" id="PTHR11579:SF0">
    <property type="entry name" value="PROTEIN-L-ISOASPARTATE(D-ASPARTATE) O-METHYLTRANSFERASE"/>
    <property type="match status" value="1"/>
</dbReference>
<dbReference type="InterPro" id="IPR000682">
    <property type="entry name" value="PCMT"/>
</dbReference>
<dbReference type="SUPFAM" id="SSF53335">
    <property type="entry name" value="S-adenosyl-L-methionine-dependent methyltransferases"/>
    <property type="match status" value="1"/>
</dbReference>
<dbReference type="PANTHER" id="PTHR11579">
    <property type="entry name" value="PROTEIN-L-ISOASPARTATE O-METHYLTRANSFERASE"/>
    <property type="match status" value="1"/>
</dbReference>
<keyword evidence="7" id="KW-0808">Transferase</keyword>
<keyword evidence="6" id="KW-0489">Methyltransferase</keyword>
<name>A0A402AMK3_9CHLR</name>
<dbReference type="NCBIfam" id="NF001453">
    <property type="entry name" value="PRK00312.1"/>
    <property type="match status" value="1"/>
</dbReference>
<protein>
    <recommendedName>
        <fullName evidence="4 9">Protein-L-isoaspartate O-methyltransferase</fullName>
        <ecNumber evidence="3 9">2.1.1.77</ecNumber>
    </recommendedName>
</protein>
<keyword evidence="5" id="KW-0963">Cytoplasm</keyword>
<evidence type="ECO:0000256" key="3">
    <source>
        <dbReference type="ARBA" id="ARBA00011890"/>
    </source>
</evidence>
<keyword evidence="8" id="KW-0949">S-adenosyl-L-methionine</keyword>
<comment type="caution">
    <text evidence="10">The sequence shown here is derived from an EMBL/GenBank/DDBJ whole genome shotgun (WGS) entry which is preliminary data.</text>
</comment>
<dbReference type="Proteomes" id="UP000287188">
    <property type="component" value="Unassembled WGS sequence"/>
</dbReference>
<evidence type="ECO:0000256" key="6">
    <source>
        <dbReference type="ARBA" id="ARBA00022603"/>
    </source>
</evidence>
<comment type="similarity">
    <text evidence="2">Belongs to the methyltransferase superfamily. L-isoaspartyl/D-aspartyl protein methyltransferase family.</text>
</comment>
<accession>A0A402AMK3</accession>
<dbReference type="NCBIfam" id="TIGR00080">
    <property type="entry name" value="pimt"/>
    <property type="match status" value="1"/>
</dbReference>
<dbReference type="EMBL" id="BIFS01000001">
    <property type="protein sequence ID" value="GCE20428.1"/>
    <property type="molecule type" value="Genomic_DNA"/>
</dbReference>
<dbReference type="GO" id="GO:0004719">
    <property type="term" value="F:protein-L-isoaspartate (D-aspartate) O-methyltransferase activity"/>
    <property type="evidence" value="ECO:0007669"/>
    <property type="project" value="UniProtKB-UniRule"/>
</dbReference>
<evidence type="ECO:0000256" key="8">
    <source>
        <dbReference type="ARBA" id="ARBA00022691"/>
    </source>
</evidence>
<dbReference type="AlphaFoldDB" id="A0A402AMK3"/>
<dbReference type="Pfam" id="PF01135">
    <property type="entry name" value="PCMT"/>
    <property type="match status" value="1"/>
</dbReference>
<reference evidence="11" key="1">
    <citation type="submission" date="2018-12" db="EMBL/GenBank/DDBJ databases">
        <title>Tengunoibacter tsumagoiensis gen. nov., sp. nov., Dictyobacter kobayashii sp. nov., D. alpinus sp. nov., and D. joshuensis sp. nov. and description of Dictyobacteraceae fam. nov. within the order Ktedonobacterales isolated from Tengu-no-mugimeshi.</title>
        <authorList>
            <person name="Wang C.M."/>
            <person name="Zheng Y."/>
            <person name="Sakai Y."/>
            <person name="Toyoda A."/>
            <person name="Minakuchi Y."/>
            <person name="Abe K."/>
            <person name="Yokota A."/>
            <person name="Yabe S."/>
        </authorList>
    </citation>
    <scope>NUCLEOTIDE SEQUENCE [LARGE SCALE GENOMIC DNA]</scope>
    <source>
        <strain evidence="11">Uno11</strain>
    </source>
</reference>
<proteinExistence type="inferred from homology"/>
<dbReference type="CDD" id="cd02440">
    <property type="entry name" value="AdoMet_MTases"/>
    <property type="match status" value="1"/>
</dbReference>
<sequence length="164" mass="18158">MSEDFSIQRQQLISELQQNGIRNERVLQAIAMVPRELFIDSSFQPMAYANQALPLVLGQTISQPLMVALMTQALQLTGTENVLEIGTGSGYQTSILSQLSRYVYSVERYPQLSDQAALRLERLGCANVSLLIGDGSIGWAEHAPYDRILVTAAALVSLLNWWSN</sequence>
<keyword evidence="11" id="KW-1185">Reference proteome</keyword>
<dbReference type="GO" id="GO:0030091">
    <property type="term" value="P:protein repair"/>
    <property type="evidence" value="ECO:0007669"/>
    <property type="project" value="UniProtKB-UniRule"/>
</dbReference>
<dbReference type="Gene3D" id="3.40.50.150">
    <property type="entry name" value="Vaccinia Virus protein VP39"/>
    <property type="match status" value="1"/>
</dbReference>
<evidence type="ECO:0000256" key="2">
    <source>
        <dbReference type="ARBA" id="ARBA00005369"/>
    </source>
</evidence>
<evidence type="ECO:0000256" key="7">
    <source>
        <dbReference type="ARBA" id="ARBA00022679"/>
    </source>
</evidence>